<evidence type="ECO:0000313" key="12">
    <source>
        <dbReference type="EMBL" id="MBB6035335.1"/>
    </source>
</evidence>
<dbReference type="SUPFAM" id="SSF46767">
    <property type="entry name" value="Methylated DNA-protein cysteine methyltransferase, C-terminal domain"/>
    <property type="match status" value="1"/>
</dbReference>
<dbReference type="CDD" id="cd06445">
    <property type="entry name" value="ATase"/>
    <property type="match status" value="1"/>
</dbReference>
<evidence type="ECO:0000256" key="9">
    <source>
        <dbReference type="HAMAP-Rule" id="MF_00772"/>
    </source>
</evidence>
<dbReference type="RefSeq" id="WP_184788181.1">
    <property type="nucleotide sequence ID" value="NZ_BONT01000004.1"/>
</dbReference>
<comment type="caution">
    <text evidence="12">The sequence shown here is derived from an EMBL/GenBank/DDBJ whole genome shotgun (WGS) entry which is preliminary data.</text>
</comment>
<dbReference type="PROSITE" id="PS00374">
    <property type="entry name" value="MGMT"/>
    <property type="match status" value="1"/>
</dbReference>
<comment type="similarity">
    <text evidence="2 9">Belongs to the MGMT family.</text>
</comment>
<evidence type="ECO:0000256" key="8">
    <source>
        <dbReference type="ARBA" id="ARBA00049348"/>
    </source>
</evidence>
<dbReference type="AlphaFoldDB" id="A0A841FHW7"/>
<dbReference type="Pfam" id="PF01035">
    <property type="entry name" value="DNA_binding_1"/>
    <property type="match status" value="1"/>
</dbReference>
<dbReference type="EMBL" id="JACHGT010000006">
    <property type="protein sequence ID" value="MBB6035335.1"/>
    <property type="molecule type" value="Genomic_DNA"/>
</dbReference>
<proteinExistence type="inferred from homology"/>
<dbReference type="Proteomes" id="UP000548476">
    <property type="component" value="Unassembled WGS sequence"/>
</dbReference>
<dbReference type="Gene3D" id="1.10.10.10">
    <property type="entry name" value="Winged helix-like DNA-binding domain superfamily/Winged helix DNA-binding domain"/>
    <property type="match status" value="1"/>
</dbReference>
<keyword evidence="4 9" id="KW-0489">Methyltransferase</keyword>
<feature type="active site" description="Nucleophile; methyl group acceptor" evidence="9">
    <location>
        <position position="128"/>
    </location>
</feature>
<keyword evidence="13" id="KW-1185">Reference proteome</keyword>
<dbReference type="InterPro" id="IPR036631">
    <property type="entry name" value="MGMT_N_sf"/>
</dbReference>
<dbReference type="InterPro" id="IPR036217">
    <property type="entry name" value="MethylDNA_cys_MeTrfase_DNAb"/>
</dbReference>
<evidence type="ECO:0000313" key="13">
    <source>
        <dbReference type="Proteomes" id="UP000548476"/>
    </source>
</evidence>
<evidence type="ECO:0000256" key="6">
    <source>
        <dbReference type="ARBA" id="ARBA00022763"/>
    </source>
</evidence>
<dbReference type="PANTHER" id="PTHR10815:SF5">
    <property type="entry name" value="METHYLATED-DNA--PROTEIN-CYSTEINE METHYLTRANSFERASE"/>
    <property type="match status" value="1"/>
</dbReference>
<dbReference type="GO" id="GO:0005737">
    <property type="term" value="C:cytoplasm"/>
    <property type="evidence" value="ECO:0007669"/>
    <property type="project" value="UniProtKB-SubCell"/>
</dbReference>
<reference evidence="12 13" key="1">
    <citation type="submission" date="2020-08" db="EMBL/GenBank/DDBJ databases">
        <title>Genomic Encyclopedia of Type Strains, Phase IV (KMG-IV): sequencing the most valuable type-strain genomes for metagenomic binning, comparative biology and taxonomic classification.</title>
        <authorList>
            <person name="Goeker M."/>
        </authorList>
    </citation>
    <scope>NUCLEOTIDE SEQUENCE [LARGE SCALE GENOMIC DNA]</scope>
    <source>
        <strain evidence="12 13">YIM 65646</strain>
    </source>
</reference>
<feature type="domain" description="Methylguanine DNA methyltransferase ribonuclease-like" evidence="11">
    <location>
        <begin position="5"/>
        <end position="72"/>
    </location>
</feature>
<evidence type="ECO:0000256" key="1">
    <source>
        <dbReference type="ARBA" id="ARBA00001286"/>
    </source>
</evidence>
<evidence type="ECO:0000256" key="4">
    <source>
        <dbReference type="ARBA" id="ARBA00022603"/>
    </source>
</evidence>
<keyword evidence="6 9" id="KW-0227">DNA damage</keyword>
<comment type="catalytic activity">
    <reaction evidence="8 9">
        <text>a 6-O-methyl-2'-deoxyguanosine in DNA + L-cysteinyl-[protein] = S-methyl-L-cysteinyl-[protein] + a 2'-deoxyguanosine in DNA</text>
        <dbReference type="Rhea" id="RHEA:24000"/>
        <dbReference type="Rhea" id="RHEA-COMP:10131"/>
        <dbReference type="Rhea" id="RHEA-COMP:10132"/>
        <dbReference type="Rhea" id="RHEA-COMP:11367"/>
        <dbReference type="Rhea" id="RHEA-COMP:11368"/>
        <dbReference type="ChEBI" id="CHEBI:29950"/>
        <dbReference type="ChEBI" id="CHEBI:82612"/>
        <dbReference type="ChEBI" id="CHEBI:85445"/>
        <dbReference type="ChEBI" id="CHEBI:85448"/>
        <dbReference type="EC" id="2.1.1.63"/>
    </reaction>
</comment>
<accession>A0A841FHW7</accession>
<evidence type="ECO:0000256" key="7">
    <source>
        <dbReference type="ARBA" id="ARBA00023204"/>
    </source>
</evidence>
<gene>
    <name evidence="12" type="ORF">HNR73_003192</name>
</gene>
<evidence type="ECO:0000259" key="11">
    <source>
        <dbReference type="Pfam" id="PF02870"/>
    </source>
</evidence>
<keyword evidence="7 9" id="KW-0234">DNA repair</keyword>
<comment type="subcellular location">
    <subcellularLocation>
        <location evidence="9">Cytoplasm</location>
    </subcellularLocation>
</comment>
<comment type="function">
    <text evidence="9">Involved in the cellular defense against the biological effects of O6-methylguanine (O6-MeG) and O4-methylthymine (O4-MeT) in DNA. Repairs the methylated nucleobase in DNA by stoichiometrically transferring the methyl group to a cysteine residue in the enzyme. This is a suicide reaction: the enzyme is irreversibly inactivated.</text>
</comment>
<organism evidence="12 13">
    <name type="scientific">Phytomonospora endophytica</name>
    <dbReference type="NCBI Taxonomy" id="714109"/>
    <lineage>
        <taxon>Bacteria</taxon>
        <taxon>Bacillati</taxon>
        <taxon>Actinomycetota</taxon>
        <taxon>Actinomycetes</taxon>
        <taxon>Micromonosporales</taxon>
        <taxon>Micromonosporaceae</taxon>
        <taxon>Phytomonospora</taxon>
    </lineage>
</organism>
<dbReference type="GO" id="GO:0032259">
    <property type="term" value="P:methylation"/>
    <property type="evidence" value="ECO:0007669"/>
    <property type="project" value="UniProtKB-KW"/>
</dbReference>
<evidence type="ECO:0000259" key="10">
    <source>
        <dbReference type="Pfam" id="PF01035"/>
    </source>
</evidence>
<evidence type="ECO:0000256" key="3">
    <source>
        <dbReference type="ARBA" id="ARBA00022490"/>
    </source>
</evidence>
<evidence type="ECO:0000256" key="5">
    <source>
        <dbReference type="ARBA" id="ARBA00022679"/>
    </source>
</evidence>
<keyword evidence="3 9" id="KW-0963">Cytoplasm</keyword>
<sequence>MNRRHTVVDSPIGKLTLVGEDEALVGLYMEEQRHHPGEETFGPRDGEGFDDAVAQLGEYFDGERTLFDLPLRMHGTDFQRKVWEALLDIPSGETRTYGDLAAILGQPTASRAVGLANGKNPVSIIVPCHRVVGANGSLTGYGGGLPRKRFLLELERGGGLF</sequence>
<dbReference type="GO" id="GO:0003908">
    <property type="term" value="F:methylated-DNA-[protein]-cysteine S-methyltransferase activity"/>
    <property type="evidence" value="ECO:0007669"/>
    <property type="project" value="UniProtKB-UniRule"/>
</dbReference>
<dbReference type="InterPro" id="IPR014048">
    <property type="entry name" value="MethylDNA_cys_MeTrfase_DNA-bd"/>
</dbReference>
<name>A0A841FHW7_9ACTN</name>
<comment type="miscellaneous">
    <text evidence="9">This enzyme catalyzes only one turnover and therefore is not strictly catalytic. According to one definition, an enzyme is a biocatalyst that acts repeatedly and over many reaction cycles.</text>
</comment>
<dbReference type="InterPro" id="IPR008332">
    <property type="entry name" value="MethylG_MeTrfase_N"/>
</dbReference>
<dbReference type="SUPFAM" id="SSF53155">
    <property type="entry name" value="Methylated DNA-protein cysteine methyltransferase domain"/>
    <property type="match status" value="1"/>
</dbReference>
<protein>
    <recommendedName>
        <fullName evidence="9">Methylated-DNA--protein-cysteine methyltransferase</fullName>
        <ecNumber evidence="9">2.1.1.63</ecNumber>
    </recommendedName>
    <alternativeName>
        <fullName evidence="9">6-O-methylguanine-DNA methyltransferase</fullName>
        <shortName evidence="9">MGMT</shortName>
    </alternativeName>
    <alternativeName>
        <fullName evidence="9">O-6-methylguanine-DNA-alkyltransferase</fullName>
    </alternativeName>
</protein>
<keyword evidence="5 9" id="KW-0808">Transferase</keyword>
<evidence type="ECO:0000256" key="2">
    <source>
        <dbReference type="ARBA" id="ARBA00008711"/>
    </source>
</evidence>
<dbReference type="InterPro" id="IPR023546">
    <property type="entry name" value="MGMT"/>
</dbReference>
<dbReference type="Pfam" id="PF02870">
    <property type="entry name" value="Methyltransf_1N"/>
    <property type="match status" value="1"/>
</dbReference>
<dbReference type="InterPro" id="IPR001497">
    <property type="entry name" value="MethylDNA_cys_MeTrfase_AS"/>
</dbReference>
<feature type="domain" description="Methylated-DNA-[protein]-cysteine S-methyltransferase DNA binding" evidence="10">
    <location>
        <begin position="77"/>
        <end position="156"/>
    </location>
</feature>
<dbReference type="FunFam" id="1.10.10.10:FF:000214">
    <property type="entry name" value="Methylated-DNA--protein-cysteine methyltransferase"/>
    <property type="match status" value="1"/>
</dbReference>
<comment type="catalytic activity">
    <reaction evidence="1 9">
        <text>a 4-O-methyl-thymidine in DNA + L-cysteinyl-[protein] = a thymidine in DNA + S-methyl-L-cysteinyl-[protein]</text>
        <dbReference type="Rhea" id="RHEA:53428"/>
        <dbReference type="Rhea" id="RHEA-COMP:10131"/>
        <dbReference type="Rhea" id="RHEA-COMP:10132"/>
        <dbReference type="Rhea" id="RHEA-COMP:13555"/>
        <dbReference type="Rhea" id="RHEA-COMP:13556"/>
        <dbReference type="ChEBI" id="CHEBI:29950"/>
        <dbReference type="ChEBI" id="CHEBI:82612"/>
        <dbReference type="ChEBI" id="CHEBI:137386"/>
        <dbReference type="ChEBI" id="CHEBI:137387"/>
        <dbReference type="EC" id="2.1.1.63"/>
    </reaction>
</comment>
<dbReference type="PANTHER" id="PTHR10815">
    <property type="entry name" value="METHYLATED-DNA--PROTEIN-CYSTEINE METHYLTRANSFERASE"/>
    <property type="match status" value="1"/>
</dbReference>
<dbReference type="GO" id="GO:0006307">
    <property type="term" value="P:DNA alkylation repair"/>
    <property type="evidence" value="ECO:0007669"/>
    <property type="project" value="UniProtKB-UniRule"/>
</dbReference>
<dbReference type="InterPro" id="IPR036388">
    <property type="entry name" value="WH-like_DNA-bd_sf"/>
</dbReference>
<dbReference type="Gene3D" id="3.30.160.70">
    <property type="entry name" value="Methylated DNA-protein cysteine methyltransferase domain"/>
    <property type="match status" value="1"/>
</dbReference>
<dbReference type="NCBIfam" id="TIGR00589">
    <property type="entry name" value="ogt"/>
    <property type="match status" value="1"/>
</dbReference>
<dbReference type="EC" id="2.1.1.63" evidence="9"/>
<dbReference type="HAMAP" id="MF_00772">
    <property type="entry name" value="OGT"/>
    <property type="match status" value="1"/>
</dbReference>